<dbReference type="SUPFAM" id="SSF51905">
    <property type="entry name" value="FAD/NAD(P)-binding domain"/>
    <property type="match status" value="1"/>
</dbReference>
<sequence>MKMHVAIVGAGMSGLSCASQLVRSGHTVALYDKGRGPGGRMSTRRMATPLGDAHFDHGAQYFTVRDPAFMAQVARWSASGVAAPWPAAGTGAWVGVPTMNAVIKDMADQHDVTFGWHVRGLVRREDRWFLTGETAAGERLQAGPFDAVVVSLPPEQASAIVALHDLSLAATALAARSQPCWTGMFAFAERLPSRQDTVREAGLISWAARNGAKPGRKGPETWVVQASPHWSTQHIEDTVEQVTAALLAALSEALEETLPEPVTASAHRWRYAMSTGSNLGALWSAQSKIGVCGDWLLGPRVENAWISGRTLATRMMAREREEVA</sequence>
<organism evidence="2 3">
    <name type="scientific">Novosphingobium subterraneum</name>
    <dbReference type="NCBI Taxonomy" id="48936"/>
    <lineage>
        <taxon>Bacteria</taxon>
        <taxon>Pseudomonadati</taxon>
        <taxon>Pseudomonadota</taxon>
        <taxon>Alphaproteobacteria</taxon>
        <taxon>Sphingomonadales</taxon>
        <taxon>Sphingomonadaceae</taxon>
        <taxon>Novosphingobium</taxon>
    </lineage>
</organism>
<dbReference type="Pfam" id="PF01593">
    <property type="entry name" value="Amino_oxidase"/>
    <property type="match status" value="1"/>
</dbReference>
<dbReference type="STRING" id="48936.NJ75_04068"/>
<name>A0A0B8Z8V2_9SPHN</name>
<dbReference type="Gene3D" id="3.90.660.10">
    <property type="match status" value="1"/>
</dbReference>
<dbReference type="RefSeq" id="WP_082013496.1">
    <property type="nucleotide sequence ID" value="NZ_JRVC01000027.1"/>
</dbReference>
<dbReference type="PRINTS" id="PR00419">
    <property type="entry name" value="ADXRDTASE"/>
</dbReference>
<proteinExistence type="predicted"/>
<dbReference type="Pfam" id="PF13450">
    <property type="entry name" value="NAD_binding_8"/>
    <property type="match status" value="1"/>
</dbReference>
<comment type="caution">
    <text evidence="2">The sequence shown here is derived from an EMBL/GenBank/DDBJ whole genome shotgun (WGS) entry which is preliminary data.</text>
</comment>
<dbReference type="Gene3D" id="3.50.50.60">
    <property type="entry name" value="FAD/NAD(P)-binding domain"/>
    <property type="match status" value="1"/>
</dbReference>
<keyword evidence="3" id="KW-1185">Reference proteome</keyword>
<dbReference type="InterPro" id="IPR002937">
    <property type="entry name" value="Amino_oxidase"/>
</dbReference>
<evidence type="ECO:0000259" key="1">
    <source>
        <dbReference type="Pfam" id="PF01593"/>
    </source>
</evidence>
<feature type="domain" description="Amine oxidase" evidence="1">
    <location>
        <begin position="92"/>
        <end position="315"/>
    </location>
</feature>
<dbReference type="Proteomes" id="UP000031338">
    <property type="component" value="Unassembled WGS sequence"/>
</dbReference>
<dbReference type="AlphaFoldDB" id="A0A0B8Z8V2"/>
<evidence type="ECO:0000313" key="3">
    <source>
        <dbReference type="Proteomes" id="UP000031338"/>
    </source>
</evidence>
<keyword evidence="2" id="KW-0456">Lyase</keyword>
<dbReference type="PATRIC" id="fig|48936.3.peg.4100"/>
<dbReference type="InterPro" id="IPR036188">
    <property type="entry name" value="FAD/NAD-bd_sf"/>
</dbReference>
<dbReference type="PROSITE" id="PS51257">
    <property type="entry name" value="PROKAR_LIPOPROTEIN"/>
    <property type="match status" value="1"/>
</dbReference>
<dbReference type="PANTHER" id="PTHR16128:SF5">
    <property type="entry name" value="FAD_NAD(P)-BINDING OXIDOREDUCTASE FAMILY PROTEIN"/>
    <property type="match status" value="1"/>
</dbReference>
<dbReference type="PANTHER" id="PTHR16128">
    <property type="entry name" value="FAD/NAD(P)-BINDING OXIDOREDUCTASE FAMILY PROTEIN"/>
    <property type="match status" value="1"/>
</dbReference>
<reference evidence="2 3" key="1">
    <citation type="submission" date="2014-10" db="EMBL/GenBank/DDBJ databases">
        <title>Draft genome sequence of Novosphingobium subterraneum DSM 12447.</title>
        <authorList>
            <person name="Gan H.M."/>
            <person name="Gan H.Y."/>
            <person name="Savka M.A."/>
        </authorList>
    </citation>
    <scope>NUCLEOTIDE SEQUENCE [LARGE SCALE GENOMIC DNA]</scope>
    <source>
        <strain evidence="2 3">DSM 12447</strain>
    </source>
</reference>
<dbReference type="EMBL" id="JRVC01000027">
    <property type="protein sequence ID" value="KHS42631.1"/>
    <property type="molecule type" value="Genomic_DNA"/>
</dbReference>
<protein>
    <submittedName>
        <fullName evidence="2">Deoxyribodipyrimidine photolyase</fullName>
    </submittedName>
</protein>
<dbReference type="GO" id="GO:0016491">
    <property type="term" value="F:oxidoreductase activity"/>
    <property type="evidence" value="ECO:0007669"/>
    <property type="project" value="InterPro"/>
</dbReference>
<evidence type="ECO:0000313" key="2">
    <source>
        <dbReference type="EMBL" id="KHS42631.1"/>
    </source>
</evidence>
<gene>
    <name evidence="2" type="ORF">NJ75_04068</name>
</gene>
<accession>A0A0B8Z8V2</accession>
<dbReference type="GO" id="GO:0016829">
    <property type="term" value="F:lyase activity"/>
    <property type="evidence" value="ECO:0007669"/>
    <property type="project" value="UniProtKB-KW"/>
</dbReference>